<evidence type="ECO:0000313" key="2">
    <source>
        <dbReference type="EMBL" id="ADC89600.1"/>
    </source>
</evidence>
<dbReference type="KEGG" id="tal:Thal_0968"/>
<keyword evidence="3" id="KW-1185">Reference proteome</keyword>
<dbReference type="AlphaFoldDB" id="D3SLH0"/>
<sequence>MPELVFIVGFHNSGKTTLAEKLAVELTKMGFKVGYIKHDPKGHAVTDKEGSDSFRMFQLLDKVAVVSPQRTTFYERREDDPISLVQEYFKDCQIVLLEGWKFIPGYKRISTSPQLDGFPAYSKTLEEVIAFVLAK</sequence>
<dbReference type="EMBL" id="CP001931">
    <property type="protein sequence ID" value="ADC89600.1"/>
    <property type="molecule type" value="Genomic_DNA"/>
</dbReference>
<dbReference type="GO" id="GO:0006777">
    <property type="term" value="P:Mo-molybdopterin cofactor biosynthetic process"/>
    <property type="evidence" value="ECO:0007669"/>
    <property type="project" value="InterPro"/>
</dbReference>
<dbReference type="GO" id="GO:0005525">
    <property type="term" value="F:GTP binding"/>
    <property type="evidence" value="ECO:0007669"/>
    <property type="project" value="InterPro"/>
</dbReference>
<dbReference type="Pfam" id="PF03205">
    <property type="entry name" value="MobB"/>
    <property type="match status" value="1"/>
</dbReference>
<feature type="domain" description="Molybdopterin-guanine dinucleotide biosynthesis protein B (MobB)" evidence="1">
    <location>
        <begin position="5"/>
        <end position="132"/>
    </location>
</feature>
<reference evidence="3" key="1">
    <citation type="journal article" date="2010" name="Stand. Genomic Sci.">
        <title>Complete genome sequence of Thermocrinis albus type strain (HI 11/12T).</title>
        <authorList>
            <person name="Wirth R."/>
            <person name="Sikorski J."/>
            <person name="Brambilla E."/>
            <person name="Misra M."/>
            <person name="Lapidus A."/>
            <person name="Copeland A."/>
            <person name="Nolan M."/>
            <person name="Lucas S."/>
            <person name="Chen F."/>
            <person name="Tice H."/>
            <person name="Cheng J.F."/>
            <person name="Han C."/>
            <person name="Detter J.C."/>
            <person name="Tapia R."/>
            <person name="Bruce D."/>
            <person name="Goodwin L."/>
            <person name="Pitluck S."/>
            <person name="Pati A."/>
            <person name="Anderson I."/>
            <person name="Ivanova N."/>
            <person name="Mavromatis K."/>
            <person name="Mikhailova N."/>
            <person name="Chen A."/>
            <person name="Palaniappan K."/>
            <person name="Bilek Y."/>
            <person name="Hader T."/>
            <person name="Land M."/>
            <person name="Hauser L."/>
            <person name="Chang Y.J."/>
            <person name="Jeffries C.D."/>
            <person name="Tindall B.J."/>
            <person name="Rohde M."/>
            <person name="Goker M."/>
            <person name="Bristow J."/>
            <person name="Eisen J.A."/>
            <person name="Markowitz V."/>
            <person name="Hugenholtz P."/>
            <person name="Kyrpides N.C."/>
            <person name="Klenk H.P."/>
        </authorList>
    </citation>
    <scope>NUCLEOTIDE SEQUENCE [LARGE SCALE GENOMIC DNA]</scope>
    <source>
        <strain evidence="3">DSM 14484 / JCM 11386 / HI 11/12</strain>
    </source>
</reference>
<dbReference type="InterPro" id="IPR004435">
    <property type="entry name" value="MobB_dom"/>
</dbReference>
<dbReference type="SUPFAM" id="SSF52540">
    <property type="entry name" value="P-loop containing nucleoside triphosphate hydrolases"/>
    <property type="match status" value="1"/>
</dbReference>
<dbReference type="STRING" id="638303.Thal_0968"/>
<dbReference type="eggNOG" id="COG1763">
    <property type="taxonomic scope" value="Bacteria"/>
</dbReference>
<dbReference type="OrthoDB" id="9786803at2"/>
<proteinExistence type="predicted"/>
<dbReference type="Proteomes" id="UP000002043">
    <property type="component" value="Chromosome"/>
</dbReference>
<gene>
    <name evidence="2" type="ordered locus">Thal_0968</name>
</gene>
<protein>
    <submittedName>
        <fullName evidence="2">Molybdopterin-guanine dinucleotide biosynthesis protein MobB region</fullName>
    </submittedName>
</protein>
<evidence type="ECO:0000259" key="1">
    <source>
        <dbReference type="Pfam" id="PF03205"/>
    </source>
</evidence>
<name>D3SLH0_THEAH</name>
<evidence type="ECO:0000313" key="3">
    <source>
        <dbReference type="Proteomes" id="UP000002043"/>
    </source>
</evidence>
<dbReference type="InterPro" id="IPR052539">
    <property type="entry name" value="MGD_biosynthesis_adapter"/>
</dbReference>
<accession>D3SLH0</accession>
<dbReference type="PANTHER" id="PTHR40072">
    <property type="entry name" value="MOLYBDOPTERIN-GUANINE DINUCLEOTIDE BIOSYNTHESIS ADAPTER PROTEIN-RELATED"/>
    <property type="match status" value="1"/>
</dbReference>
<organism evidence="2 3">
    <name type="scientific">Thermocrinis albus (strain DSM 14484 / JCM 11386 / HI 11/12)</name>
    <dbReference type="NCBI Taxonomy" id="638303"/>
    <lineage>
        <taxon>Bacteria</taxon>
        <taxon>Pseudomonadati</taxon>
        <taxon>Aquificota</taxon>
        <taxon>Aquificia</taxon>
        <taxon>Aquificales</taxon>
        <taxon>Aquificaceae</taxon>
        <taxon>Thermocrinis</taxon>
    </lineage>
</organism>
<dbReference type="HOGENOM" id="CLU_068199_2_2_0"/>
<dbReference type="RefSeq" id="WP_012992006.1">
    <property type="nucleotide sequence ID" value="NC_013894.1"/>
</dbReference>
<dbReference type="InterPro" id="IPR027417">
    <property type="entry name" value="P-loop_NTPase"/>
</dbReference>
<dbReference type="PANTHER" id="PTHR40072:SF1">
    <property type="entry name" value="MOLYBDOPTERIN-GUANINE DINUCLEOTIDE BIOSYNTHESIS ADAPTER PROTEIN"/>
    <property type="match status" value="1"/>
</dbReference>
<dbReference type="Gene3D" id="3.40.50.300">
    <property type="entry name" value="P-loop containing nucleotide triphosphate hydrolases"/>
    <property type="match status" value="1"/>
</dbReference>